<keyword evidence="1" id="KW-0472">Membrane</keyword>
<evidence type="ECO:0000256" key="1">
    <source>
        <dbReference type="SAM" id="Phobius"/>
    </source>
</evidence>
<proteinExistence type="predicted"/>
<protein>
    <submittedName>
        <fullName evidence="2">Uncharacterized protein</fullName>
    </submittedName>
</protein>
<organism evidence="2 3">
    <name type="scientific">Rhizocola hellebori</name>
    <dbReference type="NCBI Taxonomy" id="1392758"/>
    <lineage>
        <taxon>Bacteria</taxon>
        <taxon>Bacillati</taxon>
        <taxon>Actinomycetota</taxon>
        <taxon>Actinomycetes</taxon>
        <taxon>Micromonosporales</taxon>
        <taxon>Micromonosporaceae</taxon>
        <taxon>Rhizocola</taxon>
    </lineage>
</organism>
<feature type="transmembrane region" description="Helical" evidence="1">
    <location>
        <begin position="71"/>
        <end position="95"/>
    </location>
</feature>
<keyword evidence="3" id="KW-1185">Reference proteome</keyword>
<gene>
    <name evidence="2" type="ORF">Rhe02_18970</name>
</gene>
<reference evidence="2" key="1">
    <citation type="submission" date="2021-01" db="EMBL/GenBank/DDBJ databases">
        <title>Whole genome shotgun sequence of Rhizocola hellebori NBRC 109834.</title>
        <authorList>
            <person name="Komaki H."/>
            <person name="Tamura T."/>
        </authorList>
    </citation>
    <scope>NUCLEOTIDE SEQUENCE</scope>
    <source>
        <strain evidence="2">NBRC 109834</strain>
    </source>
</reference>
<comment type="caution">
    <text evidence="2">The sequence shown here is derived from an EMBL/GenBank/DDBJ whole genome shotgun (WGS) entry which is preliminary data.</text>
</comment>
<keyword evidence="1" id="KW-1133">Transmembrane helix</keyword>
<evidence type="ECO:0000313" key="3">
    <source>
        <dbReference type="Proteomes" id="UP000612899"/>
    </source>
</evidence>
<keyword evidence="1" id="KW-0812">Transmembrane</keyword>
<dbReference type="Proteomes" id="UP000612899">
    <property type="component" value="Unassembled WGS sequence"/>
</dbReference>
<feature type="transmembrane region" description="Helical" evidence="1">
    <location>
        <begin position="107"/>
        <end position="127"/>
    </location>
</feature>
<sequence>MLVVAGVALCIAGTAIQVVAYRTRSLLLSNLSLAWLLLVLATGIALGVLALKHFIASERRPTRFVADGTGFWASTVFPPGFIVFLLLLLAANNYAQVINKWNDADRTFAIVGTALGVLMTPVLAMLVTHAWRATTLKLTPDGVTVYTPLLRRTIPWEALAAGGPPRPLTTANRLQLITTRPELVSQRGWPVMSGTRQVPAIPLQLNVHPWFVADAIRWYAEHPEDRPAIGQPAEHDRLLAAIVARPAA</sequence>
<accession>A0A8J3Q620</accession>
<name>A0A8J3Q620_9ACTN</name>
<feature type="transmembrane region" description="Helical" evidence="1">
    <location>
        <begin position="33"/>
        <end position="51"/>
    </location>
</feature>
<dbReference type="EMBL" id="BONY01000009">
    <property type="protein sequence ID" value="GIH03830.1"/>
    <property type="molecule type" value="Genomic_DNA"/>
</dbReference>
<evidence type="ECO:0000313" key="2">
    <source>
        <dbReference type="EMBL" id="GIH03830.1"/>
    </source>
</evidence>
<dbReference type="AlphaFoldDB" id="A0A8J3Q620"/>